<dbReference type="Gene3D" id="1.10.10.60">
    <property type="entry name" value="Homeodomain-like"/>
    <property type="match status" value="1"/>
</dbReference>
<dbReference type="EMBL" id="JXJN01024368">
    <property type="status" value="NOT_ANNOTATED_CDS"/>
    <property type="molecule type" value="Genomic_DNA"/>
</dbReference>
<dbReference type="SUPFAM" id="SSF46689">
    <property type="entry name" value="Homeodomain-like"/>
    <property type="match status" value="1"/>
</dbReference>
<dbReference type="Pfam" id="PF04218">
    <property type="entry name" value="CENP-B_N"/>
    <property type="match status" value="1"/>
</dbReference>
<dbReference type="Proteomes" id="UP000092460">
    <property type="component" value="Unassembled WGS sequence"/>
</dbReference>
<dbReference type="GO" id="GO:0005634">
    <property type="term" value="C:nucleus"/>
    <property type="evidence" value="ECO:0007669"/>
    <property type="project" value="UniProtKB-SubCell"/>
</dbReference>
<dbReference type="EnsemblMetazoa" id="GPPI047120-RA">
    <property type="protein sequence ID" value="GPPI047120-PA"/>
    <property type="gene ID" value="GPPI047120"/>
</dbReference>
<reference evidence="3" key="2">
    <citation type="submission" date="2020-05" db="UniProtKB">
        <authorList>
            <consortium name="EnsemblMetazoa"/>
        </authorList>
    </citation>
    <scope>IDENTIFICATION</scope>
    <source>
        <strain evidence="3">IAEA</strain>
    </source>
</reference>
<dbReference type="AlphaFoldDB" id="A0A1B0C269"/>
<evidence type="ECO:0000259" key="2">
    <source>
        <dbReference type="Pfam" id="PF04218"/>
    </source>
</evidence>
<protein>
    <recommendedName>
        <fullName evidence="2">HTH psq-type domain-containing protein</fullName>
    </recommendedName>
</protein>
<evidence type="ECO:0000313" key="4">
    <source>
        <dbReference type="Proteomes" id="UP000092460"/>
    </source>
</evidence>
<reference evidence="4" key="1">
    <citation type="submission" date="2015-01" db="EMBL/GenBank/DDBJ databases">
        <authorList>
            <person name="Aksoy S."/>
            <person name="Warren W."/>
            <person name="Wilson R.K."/>
        </authorList>
    </citation>
    <scope>NUCLEOTIDE SEQUENCE [LARGE SCALE GENOMIC DNA]</scope>
    <source>
        <strain evidence="4">IAEA</strain>
    </source>
</reference>
<dbReference type="InterPro" id="IPR007889">
    <property type="entry name" value="HTH_Psq"/>
</dbReference>
<keyword evidence="4" id="KW-1185">Reference proteome</keyword>
<comment type="subcellular location">
    <subcellularLocation>
        <location evidence="1">Nucleus</location>
    </subcellularLocation>
</comment>
<evidence type="ECO:0000313" key="3">
    <source>
        <dbReference type="EnsemblMetazoa" id="GPPI047120-PA"/>
    </source>
</evidence>
<name>A0A1B0C269_9MUSC</name>
<proteinExistence type="predicted"/>
<dbReference type="GO" id="GO:0003677">
    <property type="term" value="F:DNA binding"/>
    <property type="evidence" value="ECO:0007669"/>
    <property type="project" value="InterPro"/>
</dbReference>
<evidence type="ECO:0000256" key="1">
    <source>
        <dbReference type="ARBA" id="ARBA00004123"/>
    </source>
</evidence>
<dbReference type="VEuPathDB" id="VectorBase:GPPI047120"/>
<organism evidence="3 4">
    <name type="scientific">Glossina palpalis gambiensis</name>
    <dbReference type="NCBI Taxonomy" id="67801"/>
    <lineage>
        <taxon>Eukaryota</taxon>
        <taxon>Metazoa</taxon>
        <taxon>Ecdysozoa</taxon>
        <taxon>Arthropoda</taxon>
        <taxon>Hexapoda</taxon>
        <taxon>Insecta</taxon>
        <taxon>Pterygota</taxon>
        <taxon>Neoptera</taxon>
        <taxon>Endopterygota</taxon>
        <taxon>Diptera</taxon>
        <taxon>Brachycera</taxon>
        <taxon>Muscomorpha</taxon>
        <taxon>Hippoboscoidea</taxon>
        <taxon>Glossinidae</taxon>
        <taxon>Glossina</taxon>
    </lineage>
</organism>
<sequence>MNNRNQKKVKRKTITLETKIAILNRLADGEGSTALGKEYKLGESTIRAIQKRASNFIFVYCRVCVDDTAFLYMNLKAALTSSASD</sequence>
<feature type="domain" description="HTH psq-type" evidence="2">
    <location>
        <begin position="9"/>
        <end position="54"/>
    </location>
</feature>
<dbReference type="InterPro" id="IPR009057">
    <property type="entry name" value="Homeodomain-like_sf"/>
</dbReference>
<accession>A0A1B0C269</accession>